<dbReference type="AlphaFoldDB" id="A0A3R9GR99"/>
<organism evidence="1 2">
    <name type="scientific">Streptococcus sanguinis</name>
    <dbReference type="NCBI Taxonomy" id="1305"/>
    <lineage>
        <taxon>Bacteria</taxon>
        <taxon>Bacillati</taxon>
        <taxon>Bacillota</taxon>
        <taxon>Bacilli</taxon>
        <taxon>Lactobacillales</taxon>
        <taxon>Streptococcaceae</taxon>
        <taxon>Streptococcus</taxon>
    </lineage>
</organism>
<reference evidence="1 2" key="1">
    <citation type="submission" date="2018-11" db="EMBL/GenBank/DDBJ databases">
        <title>Species Designations Belie Phenotypic and Genotypic Heterogeneity in Oral Streptococci.</title>
        <authorList>
            <person name="Velsko I."/>
        </authorList>
    </citation>
    <scope>NUCLEOTIDE SEQUENCE [LARGE SCALE GENOMIC DNA]</scope>
    <source>
        <strain evidence="1 2">KLC03</strain>
    </source>
</reference>
<name>A0A3R9GR99_STRSA</name>
<evidence type="ECO:0000313" key="1">
    <source>
        <dbReference type="EMBL" id="RSI11740.1"/>
    </source>
</evidence>
<dbReference type="EMBL" id="RJML01000002">
    <property type="protein sequence ID" value="RSI11740.1"/>
    <property type="molecule type" value="Genomic_DNA"/>
</dbReference>
<evidence type="ECO:0000313" key="2">
    <source>
        <dbReference type="Proteomes" id="UP000269317"/>
    </source>
</evidence>
<gene>
    <name evidence="1" type="ORF">D8887_03410</name>
</gene>
<accession>A0A3R9GR99</accession>
<dbReference type="RefSeq" id="WP_260468626.1">
    <property type="nucleotide sequence ID" value="NZ_CP076614.1"/>
</dbReference>
<sequence length="40" mass="4776">MVLIEDEKLNDNQHVDFTLRKYHIDSKTKDEVIREEGSET</sequence>
<protein>
    <submittedName>
        <fullName evidence="1">Uncharacterized protein</fullName>
    </submittedName>
</protein>
<dbReference type="Proteomes" id="UP000269317">
    <property type="component" value="Unassembled WGS sequence"/>
</dbReference>
<proteinExistence type="predicted"/>
<comment type="caution">
    <text evidence="1">The sequence shown here is derived from an EMBL/GenBank/DDBJ whole genome shotgun (WGS) entry which is preliminary data.</text>
</comment>